<dbReference type="InterPro" id="IPR002132">
    <property type="entry name" value="Ribosomal_uL5"/>
</dbReference>
<proteinExistence type="inferred from homology"/>
<dbReference type="GO" id="GO:1990904">
    <property type="term" value="C:ribonucleoprotein complex"/>
    <property type="evidence" value="ECO:0007669"/>
    <property type="project" value="UniProtKB-KW"/>
</dbReference>
<feature type="domain" description="Large ribosomal subunit protein uL5 C-terminal" evidence="5">
    <location>
        <begin position="118"/>
        <end position="210"/>
    </location>
</feature>
<sequence>MASTKPTAAPKAASKGKADKAAKVEGAQVVAKGYIPTLQKRYKEEITAKLMKEFGYTSVMQVPKLSKITINQGVGSATADKKLVEIAQQELTIISGQRAVLTYSRKDISNFKLRKGMPIGVKVTLRAAKMYEFLERLVAISLPRIRDFKGINEKFDGKGNYTLGVKEQIIYPEIDIDKVTKILGMEITFVTTASKDEEAYALLREFGLPFKNIKK</sequence>
<evidence type="ECO:0000256" key="1">
    <source>
        <dbReference type="ARBA" id="ARBA00008553"/>
    </source>
</evidence>
<dbReference type="HAMAP" id="MF_01333_B">
    <property type="entry name" value="Ribosomal_uL5_B"/>
    <property type="match status" value="1"/>
</dbReference>
<evidence type="ECO:0000256" key="3">
    <source>
        <dbReference type="ARBA" id="ARBA00023274"/>
    </source>
</evidence>
<comment type="similarity">
    <text evidence="1">Belongs to the universal ribosomal protein uL5 family.</text>
</comment>
<reference evidence="6" key="1">
    <citation type="submission" date="2019-08" db="EMBL/GenBank/DDBJ databases">
        <authorList>
            <person name="Kucharzyk K."/>
            <person name="Murdoch R.W."/>
            <person name="Higgins S."/>
            <person name="Loffler F."/>
        </authorList>
    </citation>
    <scope>NUCLEOTIDE SEQUENCE</scope>
</reference>
<dbReference type="FunFam" id="3.30.1440.10:FF:000001">
    <property type="entry name" value="50S ribosomal protein L5"/>
    <property type="match status" value="1"/>
</dbReference>
<dbReference type="Pfam" id="PF00673">
    <property type="entry name" value="Ribosomal_L5_C"/>
    <property type="match status" value="1"/>
</dbReference>
<evidence type="ECO:0000259" key="4">
    <source>
        <dbReference type="Pfam" id="PF00281"/>
    </source>
</evidence>
<dbReference type="AlphaFoldDB" id="A0A644UHH8"/>
<dbReference type="GO" id="GO:0006412">
    <property type="term" value="P:translation"/>
    <property type="evidence" value="ECO:0007669"/>
    <property type="project" value="InterPro"/>
</dbReference>
<evidence type="ECO:0000313" key="6">
    <source>
        <dbReference type="EMBL" id="MPL78341.1"/>
    </source>
</evidence>
<dbReference type="SUPFAM" id="SSF55282">
    <property type="entry name" value="RL5-like"/>
    <property type="match status" value="1"/>
</dbReference>
<dbReference type="InterPro" id="IPR020930">
    <property type="entry name" value="Ribosomal_uL5_bac-type"/>
</dbReference>
<name>A0A644UHH8_9ZZZZ</name>
<gene>
    <name evidence="6" type="primary">rplE_10</name>
    <name evidence="6" type="ORF">SDC9_24205</name>
</gene>
<comment type="caution">
    <text evidence="6">The sequence shown here is derived from an EMBL/GenBank/DDBJ whole genome shotgun (WGS) entry which is preliminary data.</text>
</comment>
<evidence type="ECO:0000259" key="5">
    <source>
        <dbReference type="Pfam" id="PF00673"/>
    </source>
</evidence>
<dbReference type="Gene3D" id="3.30.1440.10">
    <property type="match status" value="1"/>
</dbReference>
<protein>
    <submittedName>
        <fullName evidence="6">50S ribosomal protein L5</fullName>
    </submittedName>
</protein>
<dbReference type="GO" id="GO:0003735">
    <property type="term" value="F:structural constituent of ribosome"/>
    <property type="evidence" value="ECO:0007669"/>
    <property type="project" value="InterPro"/>
</dbReference>
<feature type="domain" description="Large ribosomal subunit protein uL5 N-terminal" evidence="4">
    <location>
        <begin position="58"/>
        <end position="114"/>
    </location>
</feature>
<organism evidence="6">
    <name type="scientific">bioreactor metagenome</name>
    <dbReference type="NCBI Taxonomy" id="1076179"/>
    <lineage>
        <taxon>unclassified sequences</taxon>
        <taxon>metagenomes</taxon>
        <taxon>ecological metagenomes</taxon>
    </lineage>
</organism>
<evidence type="ECO:0000256" key="2">
    <source>
        <dbReference type="ARBA" id="ARBA00022980"/>
    </source>
</evidence>
<dbReference type="EMBL" id="VSSQ01000115">
    <property type="protein sequence ID" value="MPL78341.1"/>
    <property type="molecule type" value="Genomic_DNA"/>
</dbReference>
<dbReference type="PIRSF" id="PIRSF002161">
    <property type="entry name" value="Ribosomal_L5"/>
    <property type="match status" value="1"/>
</dbReference>
<keyword evidence="2 6" id="KW-0689">Ribosomal protein</keyword>
<accession>A0A644UHH8</accession>
<dbReference type="PANTHER" id="PTHR11994">
    <property type="entry name" value="60S RIBOSOMAL PROTEIN L11-RELATED"/>
    <property type="match status" value="1"/>
</dbReference>
<keyword evidence="3" id="KW-0687">Ribonucleoprotein</keyword>
<dbReference type="NCBIfam" id="NF000585">
    <property type="entry name" value="PRK00010.1"/>
    <property type="match status" value="1"/>
</dbReference>
<dbReference type="GO" id="GO:0005840">
    <property type="term" value="C:ribosome"/>
    <property type="evidence" value="ECO:0007669"/>
    <property type="project" value="UniProtKB-KW"/>
</dbReference>
<dbReference type="InterPro" id="IPR031310">
    <property type="entry name" value="Ribosomal_uL5_N"/>
</dbReference>
<dbReference type="InterPro" id="IPR031309">
    <property type="entry name" value="Ribosomal_uL5_C"/>
</dbReference>
<dbReference type="Pfam" id="PF00281">
    <property type="entry name" value="Ribosomal_L5"/>
    <property type="match status" value="1"/>
</dbReference>
<dbReference type="InterPro" id="IPR022803">
    <property type="entry name" value="Ribosomal_uL5_dom_sf"/>
</dbReference>